<dbReference type="AlphaFoldDB" id="A0A9Q0QT08"/>
<dbReference type="PANTHER" id="PTHR36048:SF1">
    <property type="entry name" value="RIBOSOME MATURATION FACTOR"/>
    <property type="match status" value="1"/>
</dbReference>
<protein>
    <submittedName>
        <fullName evidence="1">Uncharacterized protein</fullName>
    </submittedName>
</protein>
<reference evidence="1" key="1">
    <citation type="journal article" date="2023" name="Plant J.">
        <title>The genome of the king protea, Protea cynaroides.</title>
        <authorList>
            <person name="Chang J."/>
            <person name="Duong T.A."/>
            <person name="Schoeman C."/>
            <person name="Ma X."/>
            <person name="Roodt D."/>
            <person name="Barker N."/>
            <person name="Li Z."/>
            <person name="Van de Peer Y."/>
            <person name="Mizrachi E."/>
        </authorList>
    </citation>
    <scope>NUCLEOTIDE SEQUENCE</scope>
    <source>
        <tissue evidence="1">Young leaves</tissue>
    </source>
</reference>
<evidence type="ECO:0000313" key="2">
    <source>
        <dbReference type="Proteomes" id="UP001141806"/>
    </source>
</evidence>
<gene>
    <name evidence="1" type="ORF">NE237_003882</name>
</gene>
<dbReference type="OrthoDB" id="1902342at2759"/>
<dbReference type="EMBL" id="JAMYWD010000005">
    <property type="protein sequence ID" value="KAJ4970783.1"/>
    <property type="molecule type" value="Genomic_DNA"/>
</dbReference>
<evidence type="ECO:0000313" key="1">
    <source>
        <dbReference type="EMBL" id="KAJ4970783.1"/>
    </source>
</evidence>
<proteinExistence type="predicted"/>
<sequence>MAAKPLTSEAIARTEKKMDMTLDDIIKMSKKPDFKFKNQRVPNKNQKFLNVGSNKGNASKVHRFMDSRSSIRQGVFAQRRSNFQGNQFPLATEAAKKAAAARSCQSSRSIGAPPAQWRVSERGFPGKASDIRPLFANMKEQRMRALSHSQQMNSQRTGGFQQREGAIQQLIRSMLASKWSLWPAPNKSLVQ</sequence>
<organism evidence="1 2">
    <name type="scientific">Protea cynaroides</name>
    <dbReference type="NCBI Taxonomy" id="273540"/>
    <lineage>
        <taxon>Eukaryota</taxon>
        <taxon>Viridiplantae</taxon>
        <taxon>Streptophyta</taxon>
        <taxon>Embryophyta</taxon>
        <taxon>Tracheophyta</taxon>
        <taxon>Spermatophyta</taxon>
        <taxon>Magnoliopsida</taxon>
        <taxon>Proteales</taxon>
        <taxon>Proteaceae</taxon>
        <taxon>Protea</taxon>
    </lineage>
</organism>
<comment type="caution">
    <text evidence="1">The sequence shown here is derived from an EMBL/GenBank/DDBJ whole genome shotgun (WGS) entry which is preliminary data.</text>
</comment>
<dbReference type="PANTHER" id="PTHR36048">
    <property type="entry name" value="RIBOSOME MATURATION FACTOR"/>
    <property type="match status" value="1"/>
</dbReference>
<name>A0A9Q0QT08_9MAGN</name>
<dbReference type="Proteomes" id="UP001141806">
    <property type="component" value="Unassembled WGS sequence"/>
</dbReference>
<accession>A0A9Q0QT08</accession>
<keyword evidence="2" id="KW-1185">Reference proteome</keyword>